<gene>
    <name evidence="2" type="ORF">PCASD_24408</name>
</gene>
<feature type="compositionally biased region" description="Polar residues" evidence="1">
    <location>
        <begin position="77"/>
        <end position="112"/>
    </location>
</feature>
<comment type="caution">
    <text evidence="2">The sequence shown here is derived from an EMBL/GenBank/DDBJ whole genome shotgun (WGS) entry which is preliminary data.</text>
</comment>
<feature type="compositionally biased region" description="Low complexity" evidence="1">
    <location>
        <begin position="47"/>
        <end position="58"/>
    </location>
</feature>
<name>A0A2N5TMD4_9BASI</name>
<accession>A0A2N5TMD4</accession>
<dbReference type="Proteomes" id="UP000235392">
    <property type="component" value="Unassembled WGS sequence"/>
</dbReference>
<dbReference type="EMBL" id="PGCI01000455">
    <property type="protein sequence ID" value="PLW26568.1"/>
    <property type="molecule type" value="Genomic_DNA"/>
</dbReference>
<evidence type="ECO:0000313" key="2">
    <source>
        <dbReference type="EMBL" id="PLW26568.1"/>
    </source>
</evidence>
<sequence length="112" mass="12097">MSQLLMGINKEPQAIIKIIPNGDNKPKLQRKGYTSYAAQSRKASHNSQSSTKSAKQSARPTEQAKQLVGPLEGICPNGNQPASSLTSRITASVPNLTTRISPRTDNNLRIQA</sequence>
<evidence type="ECO:0000313" key="3">
    <source>
        <dbReference type="Proteomes" id="UP000235392"/>
    </source>
</evidence>
<dbReference type="AlphaFoldDB" id="A0A2N5TMD4"/>
<reference evidence="2 3" key="1">
    <citation type="submission" date="2017-11" db="EMBL/GenBank/DDBJ databases">
        <title>De novo assembly and phasing of dikaryotic genomes from two isolates of Puccinia coronata f. sp. avenae, the causal agent of oat crown rust.</title>
        <authorList>
            <person name="Miller M.E."/>
            <person name="Zhang Y."/>
            <person name="Omidvar V."/>
            <person name="Sperschneider J."/>
            <person name="Schwessinger B."/>
            <person name="Raley C."/>
            <person name="Palmer J.M."/>
            <person name="Garnica D."/>
            <person name="Upadhyaya N."/>
            <person name="Rathjen J."/>
            <person name="Taylor J.M."/>
            <person name="Park R.F."/>
            <person name="Dodds P.N."/>
            <person name="Hirsch C.D."/>
            <person name="Kianian S.F."/>
            <person name="Figueroa M."/>
        </authorList>
    </citation>
    <scope>NUCLEOTIDE SEQUENCE [LARGE SCALE GENOMIC DNA]</scope>
    <source>
        <strain evidence="2">12SD80</strain>
    </source>
</reference>
<organism evidence="2 3">
    <name type="scientific">Puccinia coronata f. sp. avenae</name>
    <dbReference type="NCBI Taxonomy" id="200324"/>
    <lineage>
        <taxon>Eukaryota</taxon>
        <taxon>Fungi</taxon>
        <taxon>Dikarya</taxon>
        <taxon>Basidiomycota</taxon>
        <taxon>Pucciniomycotina</taxon>
        <taxon>Pucciniomycetes</taxon>
        <taxon>Pucciniales</taxon>
        <taxon>Pucciniaceae</taxon>
        <taxon>Puccinia</taxon>
    </lineage>
</organism>
<proteinExistence type="predicted"/>
<feature type="region of interest" description="Disordered" evidence="1">
    <location>
        <begin position="18"/>
        <end position="112"/>
    </location>
</feature>
<protein>
    <submittedName>
        <fullName evidence="2">Uncharacterized protein</fullName>
    </submittedName>
</protein>
<evidence type="ECO:0000256" key="1">
    <source>
        <dbReference type="SAM" id="MobiDB-lite"/>
    </source>
</evidence>